<feature type="transmembrane region" description="Helical" evidence="9">
    <location>
        <begin position="61"/>
        <end position="83"/>
    </location>
</feature>
<evidence type="ECO:0000313" key="12">
    <source>
        <dbReference type="Proteomes" id="UP000001880"/>
    </source>
</evidence>
<feature type="transmembrane region" description="Helical" evidence="9">
    <location>
        <begin position="225"/>
        <end position="242"/>
    </location>
</feature>
<evidence type="ECO:0000256" key="2">
    <source>
        <dbReference type="ARBA" id="ARBA00022448"/>
    </source>
</evidence>
<dbReference type="AlphaFoldDB" id="D0LM53"/>
<dbReference type="Gene3D" id="3.40.930.10">
    <property type="entry name" value="Mannitol-specific EII, Chain A"/>
    <property type="match status" value="1"/>
</dbReference>
<keyword evidence="12" id="KW-1185">Reference proteome</keyword>
<keyword evidence="7" id="KW-0406">Ion transport</keyword>
<dbReference type="Pfam" id="PF00359">
    <property type="entry name" value="PTS_EIIA_2"/>
    <property type="match status" value="1"/>
</dbReference>
<evidence type="ECO:0000256" key="1">
    <source>
        <dbReference type="ARBA" id="ARBA00004651"/>
    </source>
</evidence>
<dbReference type="PROSITE" id="PS51094">
    <property type="entry name" value="PTS_EIIA_TYPE_2"/>
    <property type="match status" value="1"/>
</dbReference>
<evidence type="ECO:0000256" key="3">
    <source>
        <dbReference type="ARBA" id="ARBA00022449"/>
    </source>
</evidence>
<dbReference type="GO" id="GO:1902600">
    <property type="term" value="P:proton transmembrane transport"/>
    <property type="evidence" value="ECO:0007669"/>
    <property type="project" value="InterPro"/>
</dbReference>
<dbReference type="EMBL" id="CP001804">
    <property type="protein sequence ID" value="ACY16759.1"/>
    <property type="molecule type" value="Genomic_DNA"/>
</dbReference>
<dbReference type="GO" id="GO:0005886">
    <property type="term" value="C:plasma membrane"/>
    <property type="evidence" value="ECO:0007669"/>
    <property type="project" value="UniProtKB-SubCell"/>
</dbReference>
<keyword evidence="3" id="KW-0050">Antiport</keyword>
<dbReference type="SUPFAM" id="SSF55804">
    <property type="entry name" value="Phoshotransferase/anion transport protein"/>
    <property type="match status" value="1"/>
</dbReference>
<reference evidence="11 12" key="1">
    <citation type="journal article" date="2010" name="Stand. Genomic Sci.">
        <title>Complete genome sequence of Haliangium ochraceum type strain (SMP-2).</title>
        <authorList>
            <consortium name="US DOE Joint Genome Institute (JGI-PGF)"/>
            <person name="Ivanova N."/>
            <person name="Daum C."/>
            <person name="Lang E."/>
            <person name="Abt B."/>
            <person name="Kopitz M."/>
            <person name="Saunders E."/>
            <person name="Lapidus A."/>
            <person name="Lucas S."/>
            <person name="Glavina Del Rio T."/>
            <person name="Nolan M."/>
            <person name="Tice H."/>
            <person name="Copeland A."/>
            <person name="Cheng J.F."/>
            <person name="Chen F."/>
            <person name="Bruce D."/>
            <person name="Goodwin L."/>
            <person name="Pitluck S."/>
            <person name="Mavromatis K."/>
            <person name="Pati A."/>
            <person name="Mikhailova N."/>
            <person name="Chen A."/>
            <person name="Palaniappan K."/>
            <person name="Land M."/>
            <person name="Hauser L."/>
            <person name="Chang Y.J."/>
            <person name="Jeffries C.D."/>
            <person name="Detter J.C."/>
            <person name="Brettin T."/>
            <person name="Rohde M."/>
            <person name="Goker M."/>
            <person name="Bristow J."/>
            <person name="Markowitz V."/>
            <person name="Eisen J.A."/>
            <person name="Hugenholtz P."/>
            <person name="Kyrpides N.C."/>
            <person name="Klenk H.P."/>
        </authorList>
    </citation>
    <scope>NUCLEOTIDE SEQUENCE [LARGE SCALE GENOMIC DNA]</scope>
    <source>
        <strain evidence="12">DSM 14365 / CIP 107738 / JCM 11303 / AJ 13395 / SMP-2</strain>
    </source>
</reference>
<dbReference type="PANTHER" id="PTHR32507">
    <property type="entry name" value="NA(+)/H(+) ANTIPORTER 1"/>
    <property type="match status" value="1"/>
</dbReference>
<dbReference type="eggNOG" id="COG1762">
    <property type="taxonomic scope" value="Bacteria"/>
</dbReference>
<protein>
    <submittedName>
        <fullName evidence="11">Sodium/hydrogen exchanger</fullName>
    </submittedName>
</protein>
<feature type="domain" description="PTS EIIA type-2" evidence="10">
    <location>
        <begin position="596"/>
        <end position="740"/>
    </location>
</feature>
<keyword evidence="8 9" id="KW-0472">Membrane</keyword>
<dbReference type="eggNOG" id="COG0025">
    <property type="taxonomic scope" value="Bacteria"/>
</dbReference>
<feature type="transmembrane region" description="Helical" evidence="9">
    <location>
        <begin position="275"/>
        <end position="293"/>
    </location>
</feature>
<keyword evidence="2" id="KW-0813">Transport</keyword>
<dbReference type="GO" id="GO:0015297">
    <property type="term" value="F:antiporter activity"/>
    <property type="evidence" value="ECO:0007669"/>
    <property type="project" value="UniProtKB-KW"/>
</dbReference>
<feature type="transmembrane region" description="Helical" evidence="9">
    <location>
        <begin position="6"/>
        <end position="28"/>
    </location>
</feature>
<comment type="subcellular location">
    <subcellularLocation>
        <location evidence="1">Cell membrane</location>
        <topology evidence="1">Multi-pass membrane protein</topology>
    </subcellularLocation>
</comment>
<feature type="transmembrane region" description="Helical" evidence="9">
    <location>
        <begin position="191"/>
        <end position="213"/>
    </location>
</feature>
<feature type="transmembrane region" description="Helical" evidence="9">
    <location>
        <begin position="35"/>
        <end position="55"/>
    </location>
</feature>
<feature type="transmembrane region" description="Helical" evidence="9">
    <location>
        <begin position="375"/>
        <end position="396"/>
    </location>
</feature>
<dbReference type="InterPro" id="IPR002178">
    <property type="entry name" value="PTS_EIIA_type-2_dom"/>
</dbReference>
<organism evidence="11 12">
    <name type="scientific">Haliangium ochraceum (strain DSM 14365 / JCM 11303 / SMP-2)</name>
    <dbReference type="NCBI Taxonomy" id="502025"/>
    <lineage>
        <taxon>Bacteria</taxon>
        <taxon>Pseudomonadati</taxon>
        <taxon>Myxococcota</taxon>
        <taxon>Polyangia</taxon>
        <taxon>Haliangiales</taxon>
        <taxon>Kofleriaceae</taxon>
        <taxon>Haliangium</taxon>
    </lineage>
</organism>
<name>D0LM53_HALO1</name>
<evidence type="ECO:0000256" key="8">
    <source>
        <dbReference type="ARBA" id="ARBA00023136"/>
    </source>
</evidence>
<dbReference type="STRING" id="502025.Hoch_4262"/>
<evidence type="ECO:0000256" key="7">
    <source>
        <dbReference type="ARBA" id="ARBA00023065"/>
    </source>
</evidence>
<accession>D0LM53</accession>
<feature type="transmembrane region" description="Helical" evidence="9">
    <location>
        <begin position="95"/>
        <end position="116"/>
    </location>
</feature>
<evidence type="ECO:0000256" key="6">
    <source>
        <dbReference type="ARBA" id="ARBA00022989"/>
    </source>
</evidence>
<feature type="transmembrane region" description="Helical" evidence="9">
    <location>
        <begin position="122"/>
        <end position="142"/>
    </location>
</feature>
<dbReference type="InterPro" id="IPR038770">
    <property type="entry name" value="Na+/solute_symporter_sf"/>
</dbReference>
<evidence type="ECO:0000259" key="10">
    <source>
        <dbReference type="PROSITE" id="PS51094"/>
    </source>
</evidence>
<dbReference type="KEGG" id="hoh:Hoch_4262"/>
<dbReference type="HOGENOM" id="CLU_005912_10_1_7"/>
<dbReference type="RefSeq" id="WP_012829357.1">
    <property type="nucleotide sequence ID" value="NC_013440.1"/>
</dbReference>
<dbReference type="InterPro" id="IPR006153">
    <property type="entry name" value="Cation/H_exchanger_TM"/>
</dbReference>
<evidence type="ECO:0000256" key="9">
    <source>
        <dbReference type="SAM" id="Phobius"/>
    </source>
</evidence>
<dbReference type="PANTHER" id="PTHR32507:SF0">
    <property type="entry name" value="NA(+)_H(+) ANTIPORTER 2-RELATED"/>
    <property type="match status" value="1"/>
</dbReference>
<dbReference type="Gene3D" id="1.20.1530.20">
    <property type="match status" value="1"/>
</dbReference>
<keyword evidence="6 9" id="KW-1133">Transmembrane helix</keyword>
<evidence type="ECO:0000256" key="4">
    <source>
        <dbReference type="ARBA" id="ARBA00022475"/>
    </source>
</evidence>
<evidence type="ECO:0000313" key="11">
    <source>
        <dbReference type="EMBL" id="ACY16759.1"/>
    </source>
</evidence>
<dbReference type="Proteomes" id="UP000001880">
    <property type="component" value="Chromosome"/>
</dbReference>
<dbReference type="Pfam" id="PF00999">
    <property type="entry name" value="Na_H_Exchanger"/>
    <property type="match status" value="1"/>
</dbReference>
<proteinExistence type="predicted"/>
<evidence type="ECO:0000256" key="5">
    <source>
        <dbReference type="ARBA" id="ARBA00022692"/>
    </source>
</evidence>
<dbReference type="InterPro" id="IPR016152">
    <property type="entry name" value="PTrfase/Anion_transptr"/>
</dbReference>
<gene>
    <name evidence="11" type="ordered locus">Hoch_4262</name>
</gene>
<keyword evidence="4" id="KW-1003">Cell membrane</keyword>
<dbReference type="PROSITE" id="PS00372">
    <property type="entry name" value="PTS_EIIA_TYPE_2_HIS"/>
    <property type="match status" value="1"/>
</dbReference>
<sequence>MPASVSNSPVFNLALAAALGVTMVSLAVRLKIPSIALLLLTGILVGPSVLGILQPDALGSGLQFVVGMAVAVILFEGGLTLDLEGARRSPIVIRRMLTVGVLITWLGTALAAWWLLELSFDLALLCGSLVIVTGPTVVSPLLRRIGVRERLKHILYWEAVLIDAIGVFIAVLCLEWLVPDAGRAWSPLLRFGARVALGAGVGIFTGITMALLLRHHVIPDEQVNIFVLGVALFAYAACEAVLPESGILAVIIAGLIVGMTKPKDLDNLKRFKLELTELGIGMLFILLSARLQVSRFFDYGWGLLATIGVLLLVLRPLAIATATVGHRFSVQEKLFLSWIAPRGIIAAFMASLFALELSHDPEMAAQAPILETFTFAVIGITVVIQGFSASWVARVLGLRVGSRQTWLIVGDVAVAGALAKGVRAAGGSAVALAPIDKGEEPASPAPHIVHHDPLDRSLLDDPRFADIGHVLSATPNLDFDQLVCQRWSEVVGKDGCTYICSHEELEEAKHRHDPHALCWDGIDPGDLLHGLDAGSLAVTTFEIGPDEDPGRFGPHVTPLLWVDAEGQVSIWREGQLSEITAPGQTVAAYQRIPDLDVLVGDALVVPDEQATFDEVVENLLAAAAQHQPNLGVEALKQSILERERSMPTALGSGVAIPHAYCPSAEHSRCYVANVPAGIDANTPDSEPIHLVFLVLSPVGKAEDHLRSLASIARLVHDRSYVSFLERQGSSEELLSRIHERA</sequence>
<keyword evidence="5 9" id="KW-0812">Transmembrane</keyword>
<feature type="transmembrane region" description="Helical" evidence="9">
    <location>
        <begin position="299"/>
        <end position="322"/>
    </location>
</feature>
<feature type="transmembrane region" description="Helical" evidence="9">
    <location>
        <begin position="334"/>
        <end position="355"/>
    </location>
</feature>
<feature type="transmembrane region" description="Helical" evidence="9">
    <location>
        <begin position="154"/>
        <end position="179"/>
    </location>
</feature>